<dbReference type="PANTHER" id="PTHR12064:SF97">
    <property type="entry name" value="METAL TRANSPORTER CNNM-5"/>
    <property type="match status" value="1"/>
</dbReference>
<keyword evidence="2 7" id="KW-0812">Transmembrane</keyword>
<dbReference type="InterPro" id="IPR045095">
    <property type="entry name" value="ACDP"/>
</dbReference>
<evidence type="ECO:0000256" key="8">
    <source>
        <dbReference type="SAM" id="MobiDB-lite"/>
    </source>
</evidence>
<keyword evidence="4 7" id="KW-1133">Transmembrane helix</keyword>
<feature type="transmembrane region" description="Helical" evidence="9">
    <location>
        <begin position="136"/>
        <end position="156"/>
    </location>
</feature>
<dbReference type="CDD" id="cd04590">
    <property type="entry name" value="CBS_pair_CorC_HlyC_assoc"/>
    <property type="match status" value="1"/>
</dbReference>
<organism evidence="12 13">
    <name type="scientific">Ceratopteris richardii</name>
    <name type="common">Triangle waterfern</name>
    <dbReference type="NCBI Taxonomy" id="49495"/>
    <lineage>
        <taxon>Eukaryota</taxon>
        <taxon>Viridiplantae</taxon>
        <taxon>Streptophyta</taxon>
        <taxon>Embryophyta</taxon>
        <taxon>Tracheophyta</taxon>
        <taxon>Polypodiopsida</taxon>
        <taxon>Polypodiidae</taxon>
        <taxon>Polypodiales</taxon>
        <taxon>Pteridineae</taxon>
        <taxon>Pteridaceae</taxon>
        <taxon>Parkerioideae</taxon>
        <taxon>Ceratopteris</taxon>
    </lineage>
</organism>
<evidence type="ECO:0000256" key="3">
    <source>
        <dbReference type="ARBA" id="ARBA00022737"/>
    </source>
</evidence>
<keyword evidence="6" id="KW-0129">CBS domain</keyword>
<evidence type="ECO:0000256" key="6">
    <source>
        <dbReference type="PROSITE-ProRule" id="PRU00703"/>
    </source>
</evidence>
<dbReference type="GO" id="GO:0005737">
    <property type="term" value="C:cytoplasm"/>
    <property type="evidence" value="ECO:0007669"/>
    <property type="project" value="TreeGrafter"/>
</dbReference>
<dbReference type="EMBL" id="CM035412">
    <property type="protein sequence ID" value="KAH7432466.1"/>
    <property type="molecule type" value="Genomic_DNA"/>
</dbReference>
<dbReference type="InterPro" id="IPR046342">
    <property type="entry name" value="CBS_dom_sf"/>
</dbReference>
<dbReference type="PANTHER" id="PTHR12064">
    <property type="entry name" value="METAL TRANSPORTER CNNM"/>
    <property type="match status" value="1"/>
</dbReference>
<comment type="subcellular location">
    <subcellularLocation>
        <location evidence="1">Membrane</location>
        <topology evidence="1">Multi-pass membrane protein</topology>
    </subcellularLocation>
</comment>
<reference evidence="12" key="1">
    <citation type="submission" date="2021-08" db="EMBL/GenBank/DDBJ databases">
        <title>WGS assembly of Ceratopteris richardii.</title>
        <authorList>
            <person name="Marchant D.B."/>
            <person name="Chen G."/>
            <person name="Jenkins J."/>
            <person name="Shu S."/>
            <person name="Leebens-Mack J."/>
            <person name="Grimwood J."/>
            <person name="Schmutz J."/>
            <person name="Soltis P."/>
            <person name="Soltis D."/>
            <person name="Chen Z.-H."/>
        </authorList>
    </citation>
    <scope>NUCLEOTIDE SEQUENCE</scope>
    <source>
        <strain evidence="12">Whitten #5841</strain>
        <tissue evidence="12">Leaf</tissue>
    </source>
</reference>
<dbReference type="InterPro" id="IPR044751">
    <property type="entry name" value="Ion_transp-like_CBS"/>
</dbReference>
<dbReference type="AlphaFoldDB" id="A0A8T2UF14"/>
<evidence type="ECO:0000313" key="12">
    <source>
        <dbReference type="EMBL" id="KAH7432466.1"/>
    </source>
</evidence>
<dbReference type="Proteomes" id="UP000825935">
    <property type="component" value="Chromosome 7"/>
</dbReference>
<feature type="transmembrane region" description="Helical" evidence="9">
    <location>
        <begin position="25"/>
        <end position="48"/>
    </location>
</feature>
<dbReference type="InterPro" id="IPR002550">
    <property type="entry name" value="CNNM"/>
</dbReference>
<evidence type="ECO:0000259" key="11">
    <source>
        <dbReference type="PROSITE" id="PS51846"/>
    </source>
</evidence>
<dbReference type="GO" id="GO:0016020">
    <property type="term" value="C:membrane"/>
    <property type="evidence" value="ECO:0007669"/>
    <property type="project" value="UniProtKB-SubCell"/>
</dbReference>
<feature type="domain" description="CNNM transmembrane" evidence="11">
    <location>
        <begin position="17"/>
        <end position="200"/>
    </location>
</feature>
<keyword evidence="3" id="KW-0677">Repeat</keyword>
<protein>
    <recommendedName>
        <fullName evidence="14">CNNM transmembrane domain-containing protein</fullName>
    </recommendedName>
</protein>
<keyword evidence="5 7" id="KW-0472">Membrane</keyword>
<evidence type="ECO:0000256" key="1">
    <source>
        <dbReference type="ARBA" id="ARBA00004141"/>
    </source>
</evidence>
<comment type="caution">
    <text evidence="12">The sequence shown here is derived from an EMBL/GenBank/DDBJ whole genome shotgun (WGS) entry which is preliminary data.</text>
</comment>
<dbReference type="OMA" id="CKVEIDQ"/>
<gene>
    <name evidence="12" type="ORF">KP509_07G023900</name>
</gene>
<dbReference type="PROSITE" id="PS51371">
    <property type="entry name" value="CBS"/>
    <property type="match status" value="1"/>
</dbReference>
<dbReference type="GO" id="GO:0010960">
    <property type="term" value="P:magnesium ion homeostasis"/>
    <property type="evidence" value="ECO:0007669"/>
    <property type="project" value="InterPro"/>
</dbReference>
<keyword evidence="13" id="KW-1185">Reference proteome</keyword>
<sequence length="511" mass="55860">MGGIKISSLPEALDMRWPAGTWEDVLISLFLVLFGGLMSGLTLGLMSMDLVELEVLLRSGTPAEKKQAGAVLPIIKKQHQLLVTLVLCNAVAMEALPVFLDNMFSTLVAVILSVTFVLAFGEVIPQAICSRNGLAIGANFGWLVRILMLICFPVAYPVGKLLDLMLGHNSAALFRRTQLKAFVSIHAKEEGKGGELSHVETTIIKGALDLTQKIVAEAMTPIESTFSVDIDTKLDWDVLGRIVATGYSRVPVYTGDPKNLVGLLLVKDLVTVRAEDKIPLSAVPVRELPRVPVNTPLYDMLNQFQKGQSHMAAVVSVADANIQFSGNSEKHVTAGGFCRVLGNFDSDSVSSDCATKDFRDGKSVDNGSPFACCHECKLSIDEEPEACFTENSRSSNDEIREEDSGSEAEEIIGIITLEDVFEELIQEEIVDETDACVDLHLHRRVFLEARESELSNRMDPPSGQHDDSFPTFQKHGSLFWNMKAGRISNKPVIFPSLKPAYNLTTPLLDKA</sequence>
<dbReference type="SUPFAM" id="SSF54631">
    <property type="entry name" value="CBS-domain pair"/>
    <property type="match status" value="1"/>
</dbReference>
<feature type="transmembrane region" description="Helical" evidence="9">
    <location>
        <begin position="106"/>
        <end position="124"/>
    </location>
</feature>
<feature type="domain" description="CBS" evidence="10">
    <location>
        <begin position="219"/>
        <end position="280"/>
    </location>
</feature>
<dbReference type="Pfam" id="PF01595">
    <property type="entry name" value="CNNM"/>
    <property type="match status" value="1"/>
</dbReference>
<evidence type="ECO:0000256" key="4">
    <source>
        <dbReference type="ARBA" id="ARBA00022989"/>
    </source>
</evidence>
<evidence type="ECO:0000256" key="7">
    <source>
        <dbReference type="PROSITE-ProRule" id="PRU01193"/>
    </source>
</evidence>
<evidence type="ECO:0000256" key="9">
    <source>
        <dbReference type="SAM" id="Phobius"/>
    </source>
</evidence>
<dbReference type="PROSITE" id="PS51846">
    <property type="entry name" value="CNNM"/>
    <property type="match status" value="1"/>
</dbReference>
<evidence type="ECO:0000256" key="5">
    <source>
        <dbReference type="ARBA" id="ARBA00023136"/>
    </source>
</evidence>
<dbReference type="OrthoDB" id="784100at2759"/>
<evidence type="ECO:0000256" key="2">
    <source>
        <dbReference type="ARBA" id="ARBA00022692"/>
    </source>
</evidence>
<dbReference type="Gene3D" id="3.10.580.10">
    <property type="entry name" value="CBS-domain"/>
    <property type="match status" value="2"/>
</dbReference>
<proteinExistence type="predicted"/>
<accession>A0A8T2UF14</accession>
<evidence type="ECO:0008006" key="14">
    <source>
        <dbReference type="Google" id="ProtNLM"/>
    </source>
</evidence>
<evidence type="ECO:0000313" key="13">
    <source>
        <dbReference type="Proteomes" id="UP000825935"/>
    </source>
</evidence>
<name>A0A8T2UF14_CERRI</name>
<dbReference type="InterPro" id="IPR000644">
    <property type="entry name" value="CBS_dom"/>
</dbReference>
<evidence type="ECO:0000259" key="10">
    <source>
        <dbReference type="PROSITE" id="PS51371"/>
    </source>
</evidence>
<feature type="region of interest" description="Disordered" evidence="8">
    <location>
        <begin position="388"/>
        <end position="407"/>
    </location>
</feature>
<dbReference type="GO" id="GO:0030026">
    <property type="term" value="P:intracellular manganese ion homeostasis"/>
    <property type="evidence" value="ECO:0007669"/>
    <property type="project" value="TreeGrafter"/>
</dbReference>